<dbReference type="EMBL" id="JAQIZZ010000012">
    <property type="protein sequence ID" value="KAJ5522871.1"/>
    <property type="molecule type" value="Genomic_DNA"/>
</dbReference>
<sequence>MPAMALDDVRGMNELTESTKAWFETDECRREMNCLQHSLLASSFYVVLLEKKQSSTGIISARLTIACRWEDDEETKHALRQILCNSYFHIHSMAGEFDTVRMAFQTPLSCEVKIKNFYEPIDIRLVSENQLSKSISGFPAPISKIIYLQIPNKIQCRPPKRTAQGHHRQASKRVCLSLGSPSAKGRFLHGATVQSISTPRAQSMSLVPANDELNGKTKSPRQEGLVSCSQNFRTTQTAVALLGVGSIFYYLNARRMNSQEQRRDP</sequence>
<keyword evidence="1" id="KW-0472">Membrane</keyword>
<dbReference type="AlphaFoldDB" id="A0AAD6CHI1"/>
<keyword evidence="3" id="KW-1185">Reference proteome</keyword>
<protein>
    <submittedName>
        <fullName evidence="2">Uncharacterized protein</fullName>
    </submittedName>
</protein>
<organism evidence="2 3">
    <name type="scientific">Penicillium frequentans</name>
    <dbReference type="NCBI Taxonomy" id="3151616"/>
    <lineage>
        <taxon>Eukaryota</taxon>
        <taxon>Fungi</taxon>
        <taxon>Dikarya</taxon>
        <taxon>Ascomycota</taxon>
        <taxon>Pezizomycotina</taxon>
        <taxon>Eurotiomycetes</taxon>
        <taxon>Eurotiomycetidae</taxon>
        <taxon>Eurotiales</taxon>
        <taxon>Aspergillaceae</taxon>
        <taxon>Penicillium</taxon>
    </lineage>
</organism>
<accession>A0AAD6CHI1</accession>
<feature type="transmembrane region" description="Helical" evidence="1">
    <location>
        <begin position="235"/>
        <end position="253"/>
    </location>
</feature>
<proteinExistence type="predicted"/>
<evidence type="ECO:0000313" key="3">
    <source>
        <dbReference type="Proteomes" id="UP001220324"/>
    </source>
</evidence>
<evidence type="ECO:0000313" key="2">
    <source>
        <dbReference type="EMBL" id="KAJ5522871.1"/>
    </source>
</evidence>
<reference evidence="2 3" key="1">
    <citation type="journal article" date="2023" name="IMA Fungus">
        <title>Comparative genomic study of the Penicillium genus elucidates a diverse pangenome and 15 lateral gene transfer events.</title>
        <authorList>
            <person name="Petersen C."/>
            <person name="Sorensen T."/>
            <person name="Nielsen M.R."/>
            <person name="Sondergaard T.E."/>
            <person name="Sorensen J.L."/>
            <person name="Fitzpatrick D.A."/>
            <person name="Frisvad J.C."/>
            <person name="Nielsen K.L."/>
        </authorList>
    </citation>
    <scope>NUCLEOTIDE SEQUENCE [LARGE SCALE GENOMIC DNA]</scope>
    <source>
        <strain evidence="2 3">IBT 35679</strain>
    </source>
</reference>
<name>A0AAD6CHI1_9EURO</name>
<evidence type="ECO:0000256" key="1">
    <source>
        <dbReference type="SAM" id="Phobius"/>
    </source>
</evidence>
<keyword evidence="1" id="KW-1133">Transmembrane helix</keyword>
<gene>
    <name evidence="2" type="ORF">N7494_013301</name>
</gene>
<dbReference type="Proteomes" id="UP001220324">
    <property type="component" value="Unassembled WGS sequence"/>
</dbReference>
<keyword evidence="1" id="KW-0812">Transmembrane</keyword>
<comment type="caution">
    <text evidence="2">The sequence shown here is derived from an EMBL/GenBank/DDBJ whole genome shotgun (WGS) entry which is preliminary data.</text>
</comment>